<evidence type="ECO:0000256" key="1">
    <source>
        <dbReference type="SAM" id="MobiDB-lite"/>
    </source>
</evidence>
<reference evidence="2" key="1">
    <citation type="journal article" date="2020" name="Nat. Commun.">
        <title>Large-scale genome sequencing of mycorrhizal fungi provides insights into the early evolution of symbiotic traits.</title>
        <authorList>
            <person name="Miyauchi S."/>
            <person name="Kiss E."/>
            <person name="Kuo A."/>
            <person name="Drula E."/>
            <person name="Kohler A."/>
            <person name="Sanchez-Garcia M."/>
            <person name="Morin E."/>
            <person name="Andreopoulos B."/>
            <person name="Barry K.W."/>
            <person name="Bonito G."/>
            <person name="Buee M."/>
            <person name="Carver A."/>
            <person name="Chen C."/>
            <person name="Cichocki N."/>
            <person name="Clum A."/>
            <person name="Culley D."/>
            <person name="Crous P.W."/>
            <person name="Fauchery L."/>
            <person name="Girlanda M."/>
            <person name="Hayes R.D."/>
            <person name="Keri Z."/>
            <person name="LaButti K."/>
            <person name="Lipzen A."/>
            <person name="Lombard V."/>
            <person name="Magnuson J."/>
            <person name="Maillard F."/>
            <person name="Murat C."/>
            <person name="Nolan M."/>
            <person name="Ohm R.A."/>
            <person name="Pangilinan J."/>
            <person name="Pereira M.F."/>
            <person name="Perotto S."/>
            <person name="Peter M."/>
            <person name="Pfister S."/>
            <person name="Riley R."/>
            <person name="Sitrit Y."/>
            <person name="Stielow J.B."/>
            <person name="Szollosi G."/>
            <person name="Zifcakova L."/>
            <person name="Stursova M."/>
            <person name="Spatafora J.W."/>
            <person name="Tedersoo L."/>
            <person name="Vaario L.M."/>
            <person name="Yamada A."/>
            <person name="Yan M."/>
            <person name="Wang P."/>
            <person name="Xu J."/>
            <person name="Bruns T."/>
            <person name="Baldrian P."/>
            <person name="Vilgalys R."/>
            <person name="Dunand C."/>
            <person name="Henrissat B."/>
            <person name="Grigoriev I.V."/>
            <person name="Hibbett D."/>
            <person name="Nagy L.G."/>
            <person name="Martin F.M."/>
        </authorList>
    </citation>
    <scope>NUCLEOTIDE SEQUENCE</scope>
    <source>
        <strain evidence="2">UP504</strain>
    </source>
</reference>
<accession>A0A9P6E0M6</accession>
<name>A0A9P6E0M6_9AGAM</name>
<protein>
    <submittedName>
        <fullName evidence="2">Uncharacterized protein</fullName>
    </submittedName>
</protein>
<dbReference type="EMBL" id="MU128927">
    <property type="protein sequence ID" value="KAF9518033.1"/>
    <property type="molecule type" value="Genomic_DNA"/>
</dbReference>
<keyword evidence="3" id="KW-1185">Reference proteome</keyword>
<dbReference type="AlphaFoldDB" id="A0A9P6E0M6"/>
<organism evidence="2 3">
    <name type="scientific">Hydnum rufescens UP504</name>
    <dbReference type="NCBI Taxonomy" id="1448309"/>
    <lineage>
        <taxon>Eukaryota</taxon>
        <taxon>Fungi</taxon>
        <taxon>Dikarya</taxon>
        <taxon>Basidiomycota</taxon>
        <taxon>Agaricomycotina</taxon>
        <taxon>Agaricomycetes</taxon>
        <taxon>Cantharellales</taxon>
        <taxon>Hydnaceae</taxon>
        <taxon>Hydnum</taxon>
    </lineage>
</organism>
<evidence type="ECO:0000313" key="2">
    <source>
        <dbReference type="EMBL" id="KAF9518033.1"/>
    </source>
</evidence>
<gene>
    <name evidence="2" type="ORF">BS47DRAFT_1482812</name>
</gene>
<proteinExistence type="predicted"/>
<feature type="region of interest" description="Disordered" evidence="1">
    <location>
        <begin position="1"/>
        <end position="78"/>
    </location>
</feature>
<dbReference type="Proteomes" id="UP000886523">
    <property type="component" value="Unassembled WGS sequence"/>
</dbReference>
<sequence length="121" mass="13480">MSCAASRISKSPVRTPIDEPDPWQSPRPGTTSIPPKRPYMFWVQGQSPPKHPTKYSTSPTRHNGNRKFPEKDTGYGFMSTGKVASRGFPKEQVLPDTVLMSRTTAQFVQTVTGSVMVERLN</sequence>
<evidence type="ECO:0000313" key="3">
    <source>
        <dbReference type="Proteomes" id="UP000886523"/>
    </source>
</evidence>
<comment type="caution">
    <text evidence="2">The sequence shown here is derived from an EMBL/GenBank/DDBJ whole genome shotgun (WGS) entry which is preliminary data.</text>
</comment>